<sequence>MMAVDVLFAPEEGGLLFLLVPGHGVLVAGRGGRAAHREALREHEQHRLFTSRSSGR</sequence>
<reference evidence="1 2" key="1">
    <citation type="submission" date="2016-02" db="EMBL/GenBank/DDBJ databases">
        <title>Biosynthesis of antibiotic leucinostatins and their inhibition on Phytophthora in bio-control Purpureocillium lilacinum.</title>
        <authorList>
            <person name="Wang G."/>
            <person name="Liu Z."/>
            <person name="Lin R."/>
            <person name="Li E."/>
            <person name="Mao Z."/>
            <person name="Ling J."/>
            <person name="Yin W."/>
            <person name="Xie B."/>
        </authorList>
    </citation>
    <scope>NUCLEOTIDE SEQUENCE [LARGE SCALE GENOMIC DNA]</scope>
    <source>
        <strain evidence="1">PLFJ-1</strain>
    </source>
</reference>
<protein>
    <submittedName>
        <fullName evidence="1">Uncharacterized protein</fullName>
    </submittedName>
</protein>
<gene>
    <name evidence="1" type="ORF">VFPFJ_10576</name>
</gene>
<accession>A0A179GG16</accession>
<comment type="caution">
    <text evidence="1">The sequence shown here is derived from an EMBL/GenBank/DDBJ whole genome shotgun (WGS) entry which is preliminary data.</text>
</comment>
<dbReference type="Proteomes" id="UP000078340">
    <property type="component" value="Unassembled WGS sequence"/>
</dbReference>
<evidence type="ECO:0000313" key="1">
    <source>
        <dbReference type="EMBL" id="OAQ76794.1"/>
    </source>
</evidence>
<dbReference type="AlphaFoldDB" id="A0A179GG16"/>
<name>A0A179GG16_PURLI</name>
<proteinExistence type="predicted"/>
<organism evidence="1 2">
    <name type="scientific">Purpureocillium lilacinum</name>
    <name type="common">Paecilomyces lilacinus</name>
    <dbReference type="NCBI Taxonomy" id="33203"/>
    <lineage>
        <taxon>Eukaryota</taxon>
        <taxon>Fungi</taxon>
        <taxon>Dikarya</taxon>
        <taxon>Ascomycota</taxon>
        <taxon>Pezizomycotina</taxon>
        <taxon>Sordariomycetes</taxon>
        <taxon>Hypocreomycetidae</taxon>
        <taxon>Hypocreales</taxon>
        <taxon>Ophiocordycipitaceae</taxon>
        <taxon>Purpureocillium</taxon>
    </lineage>
</organism>
<dbReference type="EMBL" id="LSBI01000014">
    <property type="protein sequence ID" value="OAQ76794.1"/>
    <property type="molecule type" value="Genomic_DNA"/>
</dbReference>
<evidence type="ECO:0000313" key="2">
    <source>
        <dbReference type="Proteomes" id="UP000078340"/>
    </source>
</evidence>